<feature type="chain" id="PRO_5037768289" evidence="10">
    <location>
        <begin position="25"/>
        <end position="992"/>
    </location>
</feature>
<dbReference type="Gene3D" id="2.170.130.10">
    <property type="entry name" value="TonB-dependent receptor, plug domain"/>
    <property type="match status" value="1"/>
</dbReference>
<dbReference type="InterPro" id="IPR023996">
    <property type="entry name" value="TonB-dep_OMP_SusC/RagA"/>
</dbReference>
<evidence type="ECO:0000256" key="3">
    <source>
        <dbReference type="ARBA" id="ARBA00022452"/>
    </source>
</evidence>
<dbReference type="InterPro" id="IPR036942">
    <property type="entry name" value="Beta-barrel_TonB_sf"/>
</dbReference>
<feature type="domain" description="TonB-dependent receptor-like beta-barrel" evidence="11">
    <location>
        <begin position="397"/>
        <end position="956"/>
    </location>
</feature>
<comment type="caution">
    <text evidence="13">The sequence shown here is derived from an EMBL/GenBank/DDBJ whole genome shotgun (WGS) entry which is preliminary data.</text>
</comment>
<sequence length="992" mass="107691">MGKTYSKKYVLLFAFLMLSIMAFAQSGSISGKIVDEHNQPLPGATLTIDGTTLGGAADANGNYKITGIKPGTYTVRARFVGYDDVVKSISVNGPVTLPVNMLPSNKSLSEVVVIGYGTQRKKDLTGSVVAVTSKDFNQGPITTPEQLIQGKVSGVQITSNSGSPGSGSTIRIRGGASLNASNDPLIVIDGVPISNTSINGVANALSLINPNDIESFNILKDASATAIYGSRASNGVLIITTKKGGANAPFTANFSSLNSLSVKTKEVDVLSADQFRDLVTANGGASQVALLGKSNTNWQDQIYQTAFGTDNNISFSGGIKGLPYRLSVGYLDQDGILKTDNFKRTTAALNLNHGFLRNSLKVDVNLKGTYTNSVFAQGSGAIGAAISFDPTQPVYSGNSKYGGYYEWLDASGNPNTLAPRNPLGLLEQRQDTGTGKRGIGNASFNYTLPFFKDVQLNANVGFDVSDGAGQTYVPATAAAFYTQKGTLSHYFQENTNYVTDYYAKYAHDFKDIKSHVDFTAGYSYQYYSFYTRAQQGYAADGVTTVGLPSNPTKPQYYVDGFFGRLNYSFNDRYLLTATIRDDRSSRFSDLHRNGYFPSVALAWRLKEEDFLKGADFLSDLKLRVGYGVTGQQDIASNNTTNNSYYFPYLARYSPSNGAAAYQFGNTYINTLRAEAYNQDLKWETTSTSNVAIDYGFLNGRISGSLEYYYRKTKDLLVDTPIPDGTNLTNHLYANVGDLNTKGVDFNVNINAVNTKDFRWDIGYNVSFNKIKVTNISLTGDPNQIVPVGTIGGGVGNTIQLLKAGATPYAFYVYQQVYGATGTPLEGVYVDRNQSGSTADDKYLYQQPNPKVFMGFNTSVTYKKWTASTSLRANIGNYVYNNVAASTGAYAGFKFSGYLGNLSSSVLDTKFNNYQLFSDYYVQNASFVRMDNANLSYNFGKVAKTATLRVTGNVSNVFVITKYKGLDPEVQGGIDNNFYPRPRVFSLGVNLGF</sequence>
<comment type="similarity">
    <text evidence="8 9">Belongs to the TonB-dependent receptor family.</text>
</comment>
<dbReference type="SUPFAM" id="SSF49464">
    <property type="entry name" value="Carboxypeptidase regulatory domain-like"/>
    <property type="match status" value="1"/>
</dbReference>
<reference evidence="13" key="2">
    <citation type="submission" date="2020-10" db="EMBL/GenBank/DDBJ databases">
        <title>Mucilaginibacter sp. nov., isolated from soil.</title>
        <authorList>
            <person name="Jeon C.O."/>
        </authorList>
    </citation>
    <scope>NUCLEOTIDE SEQUENCE</scope>
    <source>
        <strain evidence="13">R11</strain>
    </source>
</reference>
<evidence type="ECO:0000256" key="4">
    <source>
        <dbReference type="ARBA" id="ARBA00022692"/>
    </source>
</evidence>
<dbReference type="NCBIfam" id="TIGR04056">
    <property type="entry name" value="OMP_RagA_SusC"/>
    <property type="match status" value="1"/>
</dbReference>
<evidence type="ECO:0000313" key="13">
    <source>
        <dbReference type="EMBL" id="NCD69864.1"/>
    </source>
</evidence>
<evidence type="ECO:0000256" key="9">
    <source>
        <dbReference type="RuleBase" id="RU003357"/>
    </source>
</evidence>
<dbReference type="Pfam" id="PF07715">
    <property type="entry name" value="Plug"/>
    <property type="match status" value="1"/>
</dbReference>
<accession>A0A966DUR6</accession>
<dbReference type="RefSeq" id="WP_166585840.1">
    <property type="nucleotide sequence ID" value="NZ_WWEO01000042.1"/>
</dbReference>
<keyword evidence="6 8" id="KW-0472">Membrane</keyword>
<dbReference type="GO" id="GO:0009279">
    <property type="term" value="C:cell outer membrane"/>
    <property type="evidence" value="ECO:0007669"/>
    <property type="project" value="UniProtKB-SubCell"/>
</dbReference>
<organism evidence="13 14">
    <name type="scientific">Mucilaginibacter agri</name>
    <dbReference type="NCBI Taxonomy" id="2695265"/>
    <lineage>
        <taxon>Bacteria</taxon>
        <taxon>Pseudomonadati</taxon>
        <taxon>Bacteroidota</taxon>
        <taxon>Sphingobacteriia</taxon>
        <taxon>Sphingobacteriales</taxon>
        <taxon>Sphingobacteriaceae</taxon>
        <taxon>Mucilaginibacter</taxon>
    </lineage>
</organism>
<dbReference type="Gene3D" id="2.40.170.20">
    <property type="entry name" value="TonB-dependent receptor, beta-barrel domain"/>
    <property type="match status" value="1"/>
</dbReference>
<dbReference type="Gene3D" id="2.60.40.1120">
    <property type="entry name" value="Carboxypeptidase-like, regulatory domain"/>
    <property type="match status" value="1"/>
</dbReference>
<dbReference type="Pfam" id="PF00593">
    <property type="entry name" value="TonB_dep_Rec_b-barrel"/>
    <property type="match status" value="1"/>
</dbReference>
<evidence type="ECO:0000256" key="5">
    <source>
        <dbReference type="ARBA" id="ARBA00023077"/>
    </source>
</evidence>
<keyword evidence="14" id="KW-1185">Reference proteome</keyword>
<dbReference type="InterPro" id="IPR000531">
    <property type="entry name" value="Beta-barrel_TonB"/>
</dbReference>
<dbReference type="InterPro" id="IPR008969">
    <property type="entry name" value="CarboxyPept-like_regulatory"/>
</dbReference>
<evidence type="ECO:0000259" key="11">
    <source>
        <dbReference type="Pfam" id="PF00593"/>
    </source>
</evidence>
<dbReference type="InterPro" id="IPR039426">
    <property type="entry name" value="TonB-dep_rcpt-like"/>
</dbReference>
<evidence type="ECO:0000256" key="1">
    <source>
        <dbReference type="ARBA" id="ARBA00004571"/>
    </source>
</evidence>
<comment type="subcellular location">
    <subcellularLocation>
        <location evidence="1 8">Cell outer membrane</location>
        <topology evidence="1 8">Multi-pass membrane protein</topology>
    </subcellularLocation>
</comment>
<dbReference type="Pfam" id="PF13715">
    <property type="entry name" value="CarbopepD_reg_2"/>
    <property type="match status" value="1"/>
</dbReference>
<feature type="domain" description="TonB-dependent receptor plug" evidence="12">
    <location>
        <begin position="121"/>
        <end position="236"/>
    </location>
</feature>
<feature type="signal peptide" evidence="10">
    <location>
        <begin position="1"/>
        <end position="24"/>
    </location>
</feature>
<evidence type="ECO:0000313" key="14">
    <source>
        <dbReference type="Proteomes" id="UP000638732"/>
    </source>
</evidence>
<evidence type="ECO:0000256" key="8">
    <source>
        <dbReference type="PROSITE-ProRule" id="PRU01360"/>
    </source>
</evidence>
<protein>
    <submittedName>
        <fullName evidence="13">SusC/RagA family TonB-linked outer membrane protein</fullName>
    </submittedName>
</protein>
<keyword evidence="4 8" id="KW-0812">Transmembrane</keyword>
<dbReference type="InterPro" id="IPR037066">
    <property type="entry name" value="Plug_dom_sf"/>
</dbReference>
<dbReference type="SUPFAM" id="SSF56935">
    <property type="entry name" value="Porins"/>
    <property type="match status" value="1"/>
</dbReference>
<dbReference type="AlphaFoldDB" id="A0A966DUR6"/>
<proteinExistence type="inferred from homology"/>
<keyword evidence="10" id="KW-0732">Signal</keyword>
<dbReference type="FunFam" id="2.170.130.10:FF:000008">
    <property type="entry name" value="SusC/RagA family TonB-linked outer membrane protein"/>
    <property type="match status" value="1"/>
</dbReference>
<evidence type="ECO:0000259" key="12">
    <source>
        <dbReference type="Pfam" id="PF07715"/>
    </source>
</evidence>
<dbReference type="InterPro" id="IPR012910">
    <property type="entry name" value="Plug_dom"/>
</dbReference>
<dbReference type="PROSITE" id="PS52016">
    <property type="entry name" value="TONB_DEPENDENT_REC_3"/>
    <property type="match status" value="1"/>
</dbReference>
<evidence type="ECO:0000256" key="2">
    <source>
        <dbReference type="ARBA" id="ARBA00022448"/>
    </source>
</evidence>
<dbReference type="EMBL" id="WWEO01000042">
    <property type="protein sequence ID" value="NCD69864.1"/>
    <property type="molecule type" value="Genomic_DNA"/>
</dbReference>
<keyword evidence="2 8" id="KW-0813">Transport</keyword>
<evidence type="ECO:0000256" key="6">
    <source>
        <dbReference type="ARBA" id="ARBA00023136"/>
    </source>
</evidence>
<keyword evidence="3 8" id="KW-1134">Transmembrane beta strand</keyword>
<evidence type="ECO:0000256" key="10">
    <source>
        <dbReference type="SAM" id="SignalP"/>
    </source>
</evidence>
<gene>
    <name evidence="13" type="ORF">GSY63_10900</name>
</gene>
<reference evidence="13" key="1">
    <citation type="submission" date="2020-01" db="EMBL/GenBank/DDBJ databases">
        <authorList>
            <person name="Seo Y.L."/>
        </authorList>
    </citation>
    <scope>NUCLEOTIDE SEQUENCE</scope>
    <source>
        <strain evidence="13">R11</strain>
    </source>
</reference>
<evidence type="ECO:0000256" key="7">
    <source>
        <dbReference type="ARBA" id="ARBA00023237"/>
    </source>
</evidence>
<name>A0A966DUR6_9SPHI</name>
<dbReference type="InterPro" id="IPR023997">
    <property type="entry name" value="TonB-dep_OMP_SusC/RagA_CS"/>
</dbReference>
<dbReference type="Proteomes" id="UP000638732">
    <property type="component" value="Unassembled WGS sequence"/>
</dbReference>
<dbReference type="NCBIfam" id="TIGR04057">
    <property type="entry name" value="SusC_RagA_signa"/>
    <property type="match status" value="1"/>
</dbReference>
<keyword evidence="7 8" id="KW-0998">Cell outer membrane</keyword>
<keyword evidence="5 9" id="KW-0798">TonB box</keyword>